<evidence type="ECO:0000313" key="4">
    <source>
        <dbReference type="EMBL" id="HDX32478.1"/>
    </source>
</evidence>
<dbReference type="InterPro" id="IPR009057">
    <property type="entry name" value="Homeodomain-like_sf"/>
</dbReference>
<organism evidence="4">
    <name type="scientific">Caldilinea aerophila</name>
    <dbReference type="NCBI Taxonomy" id="133453"/>
    <lineage>
        <taxon>Bacteria</taxon>
        <taxon>Bacillati</taxon>
        <taxon>Chloroflexota</taxon>
        <taxon>Caldilineae</taxon>
        <taxon>Caldilineales</taxon>
        <taxon>Caldilineaceae</taxon>
        <taxon>Caldilinea</taxon>
    </lineage>
</organism>
<feature type="DNA-binding region" description="H-T-H motif" evidence="2">
    <location>
        <begin position="34"/>
        <end position="53"/>
    </location>
</feature>
<feature type="domain" description="HTH tetR-type" evidence="3">
    <location>
        <begin position="11"/>
        <end position="71"/>
    </location>
</feature>
<protein>
    <submittedName>
        <fullName evidence="4">TetR/AcrR family transcriptional regulator</fullName>
    </submittedName>
</protein>
<sequence length="216" mass="24703">MVKTTFLNLDEEKRQRILAAALEEFCAQPYESASLNRIVAQAGIPKGSLYQYFEDKKDLYFFLIDEAAEAKLAFLRRCDLPEGSDFFEGFATLMLAGAEFDLNYPQYSRLLGQAFNSPLAEEITERLKGKSFDYLHDLLFTARQQGRIRSDLPLDLVVFTLNTLTTEFGKYAAQKAGLKWDGRIFDPQQREKLRSLDLKGMIDNLMRLLKEGMAAK</sequence>
<dbReference type="EMBL" id="DSMG01000135">
    <property type="protein sequence ID" value="HDX32478.1"/>
    <property type="molecule type" value="Genomic_DNA"/>
</dbReference>
<evidence type="ECO:0000256" key="1">
    <source>
        <dbReference type="ARBA" id="ARBA00023125"/>
    </source>
</evidence>
<keyword evidence="1 2" id="KW-0238">DNA-binding</keyword>
<evidence type="ECO:0000256" key="2">
    <source>
        <dbReference type="PROSITE-ProRule" id="PRU00335"/>
    </source>
</evidence>
<comment type="caution">
    <text evidence="4">The sequence shown here is derived from an EMBL/GenBank/DDBJ whole genome shotgun (WGS) entry which is preliminary data.</text>
</comment>
<dbReference type="AlphaFoldDB" id="A0A7C1FQD0"/>
<dbReference type="InterPro" id="IPR001647">
    <property type="entry name" value="HTH_TetR"/>
</dbReference>
<accession>A0A7C1FQD0</accession>
<gene>
    <name evidence="4" type="ORF">ENQ20_13475</name>
</gene>
<dbReference type="Gene3D" id="1.10.357.10">
    <property type="entry name" value="Tetracycline Repressor, domain 2"/>
    <property type="match status" value="1"/>
</dbReference>
<dbReference type="Pfam" id="PF00440">
    <property type="entry name" value="TetR_N"/>
    <property type="match status" value="1"/>
</dbReference>
<proteinExistence type="predicted"/>
<evidence type="ECO:0000259" key="3">
    <source>
        <dbReference type="PROSITE" id="PS50977"/>
    </source>
</evidence>
<dbReference type="PROSITE" id="PS50977">
    <property type="entry name" value="HTH_TETR_2"/>
    <property type="match status" value="1"/>
</dbReference>
<reference evidence="4" key="1">
    <citation type="journal article" date="2020" name="mSystems">
        <title>Genome- and Community-Level Interaction Insights into Carbon Utilization and Element Cycling Functions of Hydrothermarchaeota in Hydrothermal Sediment.</title>
        <authorList>
            <person name="Zhou Z."/>
            <person name="Liu Y."/>
            <person name="Xu W."/>
            <person name="Pan J."/>
            <person name="Luo Z.H."/>
            <person name="Li M."/>
        </authorList>
    </citation>
    <scope>NUCLEOTIDE SEQUENCE [LARGE SCALE GENOMIC DNA]</scope>
    <source>
        <strain evidence="4">SpSt-289</strain>
    </source>
</reference>
<dbReference type="GO" id="GO:0003700">
    <property type="term" value="F:DNA-binding transcription factor activity"/>
    <property type="evidence" value="ECO:0007669"/>
    <property type="project" value="TreeGrafter"/>
</dbReference>
<dbReference type="PANTHER" id="PTHR30055:SF233">
    <property type="entry name" value="REGULATORY PROTEIN TETR"/>
    <property type="match status" value="1"/>
</dbReference>
<dbReference type="SUPFAM" id="SSF46689">
    <property type="entry name" value="Homeodomain-like"/>
    <property type="match status" value="1"/>
</dbReference>
<dbReference type="PRINTS" id="PR00455">
    <property type="entry name" value="HTHTETR"/>
</dbReference>
<dbReference type="PANTHER" id="PTHR30055">
    <property type="entry name" value="HTH-TYPE TRANSCRIPTIONAL REGULATOR RUTR"/>
    <property type="match status" value="1"/>
</dbReference>
<name>A0A7C1FQD0_9CHLR</name>
<dbReference type="InterPro" id="IPR050109">
    <property type="entry name" value="HTH-type_TetR-like_transc_reg"/>
</dbReference>
<dbReference type="GO" id="GO:0000976">
    <property type="term" value="F:transcription cis-regulatory region binding"/>
    <property type="evidence" value="ECO:0007669"/>
    <property type="project" value="TreeGrafter"/>
</dbReference>